<feature type="transmembrane region" description="Helical" evidence="2">
    <location>
        <begin position="337"/>
        <end position="356"/>
    </location>
</feature>
<dbReference type="Proteomes" id="UP001527925">
    <property type="component" value="Unassembled WGS sequence"/>
</dbReference>
<gene>
    <name evidence="4" type="ORF">HK105_204986</name>
</gene>
<evidence type="ECO:0000259" key="3">
    <source>
        <dbReference type="Pfam" id="PF01757"/>
    </source>
</evidence>
<accession>A0ABR4N758</accession>
<reference evidence="4 5" key="1">
    <citation type="submission" date="2023-09" db="EMBL/GenBank/DDBJ databases">
        <title>Pangenome analysis of Batrachochytrium dendrobatidis and related Chytrids.</title>
        <authorList>
            <person name="Yacoub M.N."/>
            <person name="Stajich J.E."/>
            <person name="James T.Y."/>
        </authorList>
    </citation>
    <scope>NUCLEOTIDE SEQUENCE [LARGE SCALE GENOMIC DNA]</scope>
    <source>
        <strain evidence="4 5">JEL0888</strain>
    </source>
</reference>
<feature type="transmembrane region" description="Helical" evidence="2">
    <location>
        <begin position="208"/>
        <end position="225"/>
    </location>
</feature>
<feature type="transmembrane region" description="Helical" evidence="2">
    <location>
        <begin position="376"/>
        <end position="395"/>
    </location>
</feature>
<feature type="transmembrane region" description="Helical" evidence="2">
    <location>
        <begin position="271"/>
        <end position="290"/>
    </location>
</feature>
<feature type="transmembrane region" description="Helical" evidence="2">
    <location>
        <begin position="232"/>
        <end position="259"/>
    </location>
</feature>
<evidence type="ECO:0000313" key="5">
    <source>
        <dbReference type="Proteomes" id="UP001527925"/>
    </source>
</evidence>
<keyword evidence="2" id="KW-1133">Transmembrane helix</keyword>
<feature type="transmembrane region" description="Helical" evidence="2">
    <location>
        <begin position="310"/>
        <end position="331"/>
    </location>
</feature>
<evidence type="ECO:0000256" key="2">
    <source>
        <dbReference type="SAM" id="Phobius"/>
    </source>
</evidence>
<keyword evidence="2" id="KW-0812">Transmembrane</keyword>
<keyword evidence="2" id="KW-0472">Membrane</keyword>
<feature type="domain" description="Acyltransferase 3" evidence="3">
    <location>
        <begin position="81"/>
        <end position="395"/>
    </location>
</feature>
<dbReference type="PANTHER" id="PTHR23028:SF134">
    <property type="entry name" value="PUTATIVE (AFU_ORTHOLOGUE AFUA_4G08520)-RELATED"/>
    <property type="match status" value="1"/>
</dbReference>
<proteinExistence type="predicted"/>
<comment type="caution">
    <text evidence="4">The sequence shown here is derived from an EMBL/GenBank/DDBJ whole genome shotgun (WGS) entry which is preliminary data.</text>
</comment>
<feature type="region of interest" description="Disordered" evidence="1">
    <location>
        <begin position="1"/>
        <end position="79"/>
    </location>
</feature>
<sequence>MDDGASAFVGSRQRRHEAGAAVSPDAVPLLPLSTTDARRSVDADRPNERDAKDSLVGRETVGSAAPAQPPAPKPRSKMEHLDGMRGLAALWVFFIHYLPSAWPELHEELLGYQKWNASVPVFFILSGRVVTASVLRSRNFKQLVSCMIRRPFRLMVPMFIVAMLDWHWDNVKDVQGVWDSLKGIMWFLFDDGPIPRISGVVWTLSNEYIFSNLLYVFTLVLIVLGDNHKARYLVLIGGFFWFQVTHSWMTHFIAGLFLADLAQHGFIKRYQSWRFSPIVTATIFFGSMVLSFRTSTGNHGVDGPYWKENFVIFLFSFATMFALETSTWMQYVFSLPPFKFLGHVSFTLYLLHPYLLDYFAYNTTKMAEAGWSGDQLLRLSVAVNTLLMLLASWLLTPIVDHPGIYVGRWVERVIVMEPWEMRRVVSWCRKTPRRVVGWARRKCFGVFKTARYLTVWRPVARGETETA</sequence>
<keyword evidence="5" id="KW-1185">Reference proteome</keyword>
<evidence type="ECO:0000313" key="4">
    <source>
        <dbReference type="EMBL" id="KAL2915370.1"/>
    </source>
</evidence>
<feature type="compositionally biased region" description="Basic and acidic residues" evidence="1">
    <location>
        <begin position="36"/>
        <end position="56"/>
    </location>
</feature>
<dbReference type="InterPro" id="IPR002656">
    <property type="entry name" value="Acyl_transf_3_dom"/>
</dbReference>
<dbReference type="EMBL" id="JADGIZ020000024">
    <property type="protein sequence ID" value="KAL2915370.1"/>
    <property type="molecule type" value="Genomic_DNA"/>
</dbReference>
<name>A0ABR4N758_9FUNG</name>
<evidence type="ECO:0000256" key="1">
    <source>
        <dbReference type="SAM" id="MobiDB-lite"/>
    </source>
</evidence>
<dbReference type="Pfam" id="PF01757">
    <property type="entry name" value="Acyl_transf_3"/>
    <property type="match status" value="1"/>
</dbReference>
<dbReference type="InterPro" id="IPR050879">
    <property type="entry name" value="Acyltransferase_3"/>
</dbReference>
<protein>
    <recommendedName>
        <fullName evidence="3">Acyltransferase 3 domain-containing protein</fullName>
    </recommendedName>
</protein>
<dbReference type="PANTHER" id="PTHR23028">
    <property type="entry name" value="ACETYLTRANSFERASE"/>
    <property type="match status" value="1"/>
</dbReference>
<organism evidence="4 5">
    <name type="scientific">Polyrhizophydium stewartii</name>
    <dbReference type="NCBI Taxonomy" id="2732419"/>
    <lineage>
        <taxon>Eukaryota</taxon>
        <taxon>Fungi</taxon>
        <taxon>Fungi incertae sedis</taxon>
        <taxon>Chytridiomycota</taxon>
        <taxon>Chytridiomycota incertae sedis</taxon>
        <taxon>Chytridiomycetes</taxon>
        <taxon>Rhizophydiales</taxon>
        <taxon>Rhizophydiales incertae sedis</taxon>
        <taxon>Polyrhizophydium</taxon>
    </lineage>
</organism>